<dbReference type="AlphaFoldDB" id="A0A2N5SXK1"/>
<reference evidence="2 3" key="1">
    <citation type="submission" date="2017-11" db="EMBL/GenBank/DDBJ databases">
        <title>De novo assembly and phasing of dikaryotic genomes from two isolates of Puccinia coronata f. sp. avenae, the causal agent of oat crown rust.</title>
        <authorList>
            <person name="Miller M.E."/>
            <person name="Zhang Y."/>
            <person name="Omidvar V."/>
            <person name="Sperschneider J."/>
            <person name="Schwessinger B."/>
            <person name="Raley C."/>
            <person name="Palmer J.M."/>
            <person name="Garnica D."/>
            <person name="Upadhyaya N."/>
            <person name="Rathjen J."/>
            <person name="Taylor J.M."/>
            <person name="Park R.F."/>
            <person name="Dodds P.N."/>
            <person name="Hirsch C.D."/>
            <person name="Kianian S.F."/>
            <person name="Figueroa M."/>
        </authorList>
    </citation>
    <scope>NUCLEOTIDE SEQUENCE [LARGE SCALE GENOMIC DNA]</scope>
    <source>
        <strain evidence="2">12SD80</strain>
    </source>
</reference>
<feature type="compositionally biased region" description="Polar residues" evidence="1">
    <location>
        <begin position="124"/>
        <end position="146"/>
    </location>
</feature>
<proteinExistence type="predicted"/>
<protein>
    <submittedName>
        <fullName evidence="2">Uncharacterized protein</fullName>
    </submittedName>
</protein>
<evidence type="ECO:0000256" key="1">
    <source>
        <dbReference type="SAM" id="MobiDB-lite"/>
    </source>
</evidence>
<gene>
    <name evidence="2" type="ORF">PCASD_21796</name>
</gene>
<dbReference type="EMBL" id="PGCI01000741">
    <property type="protein sequence ID" value="PLW17969.1"/>
    <property type="molecule type" value="Genomic_DNA"/>
</dbReference>
<feature type="compositionally biased region" description="Low complexity" evidence="1">
    <location>
        <begin position="86"/>
        <end position="113"/>
    </location>
</feature>
<feature type="region of interest" description="Disordered" evidence="1">
    <location>
        <begin position="65"/>
        <end position="186"/>
    </location>
</feature>
<name>A0A2N5SXK1_9BASI</name>
<dbReference type="Proteomes" id="UP000235392">
    <property type="component" value="Unassembled WGS sequence"/>
</dbReference>
<feature type="compositionally biased region" description="Polar residues" evidence="1">
    <location>
        <begin position="157"/>
        <end position="180"/>
    </location>
</feature>
<sequence length="186" mass="21122">MMLTSGFCMGFRYDLAVRANAFQCNNFHDGKLVFPDISKLHKDMENQATNNAKAFNKIGLQENPYIAGGKRSDIDPWTGQPKATNNRRNNNNNHNNGNNGNNHNSNNPNNNNNKKNRDRGCQQHGFQENNRQYKPYPSSSERQQSSDYDDCAREQSKGFQNQDKGYQNSGASKNRAPNSNKTRKTT</sequence>
<comment type="caution">
    <text evidence="2">The sequence shown here is derived from an EMBL/GenBank/DDBJ whole genome shotgun (WGS) entry which is preliminary data.</text>
</comment>
<accession>A0A2N5SXK1</accession>
<evidence type="ECO:0000313" key="3">
    <source>
        <dbReference type="Proteomes" id="UP000235392"/>
    </source>
</evidence>
<organism evidence="2 3">
    <name type="scientific">Puccinia coronata f. sp. avenae</name>
    <dbReference type="NCBI Taxonomy" id="200324"/>
    <lineage>
        <taxon>Eukaryota</taxon>
        <taxon>Fungi</taxon>
        <taxon>Dikarya</taxon>
        <taxon>Basidiomycota</taxon>
        <taxon>Pucciniomycotina</taxon>
        <taxon>Pucciniomycetes</taxon>
        <taxon>Pucciniales</taxon>
        <taxon>Pucciniaceae</taxon>
        <taxon>Puccinia</taxon>
    </lineage>
</organism>
<evidence type="ECO:0000313" key="2">
    <source>
        <dbReference type="EMBL" id="PLW17969.1"/>
    </source>
</evidence>